<dbReference type="GO" id="GO:0003684">
    <property type="term" value="F:damaged DNA binding"/>
    <property type="evidence" value="ECO:0007669"/>
    <property type="project" value="InterPro"/>
</dbReference>
<keyword evidence="3" id="KW-0227">DNA damage</keyword>
<feature type="non-terminal residue" evidence="11">
    <location>
        <position position="264"/>
    </location>
</feature>
<evidence type="ECO:0000256" key="4">
    <source>
        <dbReference type="ARBA" id="ARBA00022801"/>
    </source>
</evidence>
<name>A0A955I5B4_9BACT</name>
<dbReference type="SMART" id="SM00478">
    <property type="entry name" value="ENDO3c"/>
    <property type="match status" value="1"/>
</dbReference>
<keyword evidence="6" id="KW-0456">Lyase</keyword>
<dbReference type="SUPFAM" id="SSF55945">
    <property type="entry name" value="TATA-box binding protein-like"/>
    <property type="match status" value="1"/>
</dbReference>
<evidence type="ECO:0000256" key="2">
    <source>
        <dbReference type="ARBA" id="ARBA00012720"/>
    </source>
</evidence>
<dbReference type="GO" id="GO:0140078">
    <property type="term" value="F:class I DNA-(apurinic or apyrimidinic site) endonuclease activity"/>
    <property type="evidence" value="ECO:0007669"/>
    <property type="project" value="UniProtKB-EC"/>
</dbReference>
<dbReference type="Gene3D" id="1.10.340.30">
    <property type="entry name" value="Hypothetical protein, domain 2"/>
    <property type="match status" value="1"/>
</dbReference>
<evidence type="ECO:0000256" key="3">
    <source>
        <dbReference type="ARBA" id="ARBA00022763"/>
    </source>
</evidence>
<dbReference type="AlphaFoldDB" id="A0A955I5B4"/>
<feature type="domain" description="HhH-GPD" evidence="10">
    <location>
        <begin position="110"/>
        <end position="264"/>
    </location>
</feature>
<reference evidence="11" key="2">
    <citation type="journal article" date="2021" name="Microbiome">
        <title>Successional dynamics and alternative stable states in a saline activated sludge microbial community over 9 years.</title>
        <authorList>
            <person name="Wang Y."/>
            <person name="Ye J."/>
            <person name="Ju F."/>
            <person name="Liu L."/>
            <person name="Boyd J.A."/>
            <person name="Deng Y."/>
            <person name="Parks D.H."/>
            <person name="Jiang X."/>
            <person name="Yin X."/>
            <person name="Woodcroft B.J."/>
            <person name="Tyson G.W."/>
            <person name="Hugenholtz P."/>
            <person name="Polz M.F."/>
            <person name="Zhang T."/>
        </authorList>
    </citation>
    <scope>NUCLEOTIDE SEQUENCE</scope>
    <source>
        <strain evidence="11">HKST-UBA16</strain>
    </source>
</reference>
<proteinExistence type="inferred from homology"/>
<dbReference type="Pfam" id="PF07934">
    <property type="entry name" value="OGG_N"/>
    <property type="match status" value="1"/>
</dbReference>
<reference evidence="11" key="1">
    <citation type="submission" date="2020-04" db="EMBL/GenBank/DDBJ databases">
        <authorList>
            <person name="Zhang T."/>
        </authorList>
    </citation>
    <scope>NUCLEOTIDE SEQUENCE</scope>
    <source>
        <strain evidence="11">HKST-UBA16</strain>
    </source>
</reference>
<comment type="similarity">
    <text evidence="1">Belongs to the type-1 OGG1 family.</text>
</comment>
<keyword evidence="5" id="KW-0234">DNA repair</keyword>
<evidence type="ECO:0000256" key="5">
    <source>
        <dbReference type="ARBA" id="ARBA00023204"/>
    </source>
</evidence>
<keyword evidence="7" id="KW-0511">Multifunctional enzyme</keyword>
<dbReference type="InterPro" id="IPR011257">
    <property type="entry name" value="DNA_glycosylase"/>
</dbReference>
<keyword evidence="4" id="KW-0378">Hydrolase</keyword>
<evidence type="ECO:0000256" key="1">
    <source>
        <dbReference type="ARBA" id="ARBA00010679"/>
    </source>
</evidence>
<dbReference type="InterPro" id="IPR003265">
    <property type="entry name" value="HhH-GPD_domain"/>
</dbReference>
<dbReference type="InterPro" id="IPR012904">
    <property type="entry name" value="OGG_N"/>
</dbReference>
<protein>
    <recommendedName>
        <fullName evidence="2">DNA-(apurinic or apyrimidinic site) lyase</fullName>
        <ecNumber evidence="2">4.2.99.18</ecNumber>
    </recommendedName>
</protein>
<evidence type="ECO:0000256" key="7">
    <source>
        <dbReference type="ARBA" id="ARBA00023268"/>
    </source>
</evidence>
<dbReference type="Proteomes" id="UP000748332">
    <property type="component" value="Unassembled WGS sequence"/>
</dbReference>
<keyword evidence="8" id="KW-0326">Glycosidase</keyword>
<dbReference type="EC" id="4.2.99.18" evidence="2"/>
<evidence type="ECO:0000259" key="10">
    <source>
        <dbReference type="SMART" id="SM00478"/>
    </source>
</evidence>
<evidence type="ECO:0000313" key="11">
    <source>
        <dbReference type="EMBL" id="MCA9374803.1"/>
    </source>
</evidence>
<accession>A0A955I5B4</accession>
<evidence type="ECO:0000256" key="9">
    <source>
        <dbReference type="ARBA" id="ARBA00044632"/>
    </source>
</evidence>
<gene>
    <name evidence="11" type="ORF">KC622_00570</name>
</gene>
<comment type="catalytic activity">
    <reaction evidence="9">
        <text>2'-deoxyribonucleotide-(2'-deoxyribose 5'-phosphate)-2'-deoxyribonucleotide-DNA = a 3'-end 2'-deoxyribonucleotide-(2,3-dehydro-2,3-deoxyribose 5'-phosphate)-DNA + a 5'-end 5'-phospho-2'-deoxyribonucleoside-DNA + H(+)</text>
        <dbReference type="Rhea" id="RHEA:66592"/>
        <dbReference type="Rhea" id="RHEA-COMP:13180"/>
        <dbReference type="Rhea" id="RHEA-COMP:16897"/>
        <dbReference type="Rhea" id="RHEA-COMP:17067"/>
        <dbReference type="ChEBI" id="CHEBI:15378"/>
        <dbReference type="ChEBI" id="CHEBI:136412"/>
        <dbReference type="ChEBI" id="CHEBI:157695"/>
        <dbReference type="ChEBI" id="CHEBI:167181"/>
        <dbReference type="EC" id="4.2.99.18"/>
    </reaction>
</comment>
<dbReference type="InterPro" id="IPR023170">
    <property type="entry name" value="HhH_base_excis_C"/>
</dbReference>
<dbReference type="PANTHER" id="PTHR10242">
    <property type="entry name" value="8-OXOGUANINE DNA GLYCOSYLASE"/>
    <property type="match status" value="1"/>
</dbReference>
<dbReference type="PANTHER" id="PTHR10242:SF2">
    <property type="entry name" value="N-GLYCOSYLASE_DNA LYASE"/>
    <property type="match status" value="1"/>
</dbReference>
<evidence type="ECO:0000256" key="6">
    <source>
        <dbReference type="ARBA" id="ARBA00023239"/>
    </source>
</evidence>
<dbReference type="InterPro" id="IPR052054">
    <property type="entry name" value="Oxidative_DNA_repair_enzyme"/>
</dbReference>
<dbReference type="Gene3D" id="3.30.310.260">
    <property type="match status" value="1"/>
</dbReference>
<dbReference type="GO" id="GO:0006284">
    <property type="term" value="P:base-excision repair"/>
    <property type="evidence" value="ECO:0007669"/>
    <property type="project" value="InterPro"/>
</dbReference>
<dbReference type="CDD" id="cd00056">
    <property type="entry name" value="ENDO3c"/>
    <property type="match status" value="1"/>
</dbReference>
<organism evidence="11 12">
    <name type="scientific">Candidatus Dojkabacteria bacterium</name>
    <dbReference type="NCBI Taxonomy" id="2099670"/>
    <lineage>
        <taxon>Bacteria</taxon>
        <taxon>Candidatus Dojkabacteria</taxon>
    </lineage>
</organism>
<dbReference type="Gene3D" id="1.10.1670.10">
    <property type="entry name" value="Helix-hairpin-Helix base-excision DNA repair enzymes (C-terminal)"/>
    <property type="match status" value="1"/>
</dbReference>
<evidence type="ECO:0000313" key="12">
    <source>
        <dbReference type="Proteomes" id="UP000748332"/>
    </source>
</evidence>
<dbReference type="Pfam" id="PF00730">
    <property type="entry name" value="HhH-GPD"/>
    <property type="match status" value="1"/>
</dbReference>
<sequence length="264" mass="30714">MNRTYLPDYNLAITLLGGQSFGWDKIGDTFIGFTVDRAAKIKREGEYILWQTYPVHDDWDWLSSYLRLDIDYENIIKEISKDKYIKSAIKAYPNLRILNQNFEEAFISFLCSPTKSIVGIRQCIRLLADKFGDKLVLDDREISLFPKAERLAQADINEILACKVGFRAKNIHEAAQKLMKEPVTERIQSLKLNEARTELMKFRGVGDKVADCTLVYGLGFNEITPFDVWGKRIMQKYYGFNEKAKYEDMSLWMKEYFNGYAAWA</sequence>
<dbReference type="GO" id="GO:0008534">
    <property type="term" value="F:oxidized purine nucleobase lesion DNA N-glycosylase activity"/>
    <property type="evidence" value="ECO:0007669"/>
    <property type="project" value="InterPro"/>
</dbReference>
<comment type="caution">
    <text evidence="11">The sequence shown here is derived from an EMBL/GenBank/DDBJ whole genome shotgun (WGS) entry which is preliminary data.</text>
</comment>
<dbReference type="EMBL" id="JAGQLM010000022">
    <property type="protein sequence ID" value="MCA9374803.1"/>
    <property type="molecule type" value="Genomic_DNA"/>
</dbReference>
<dbReference type="SUPFAM" id="SSF48150">
    <property type="entry name" value="DNA-glycosylase"/>
    <property type="match status" value="1"/>
</dbReference>
<evidence type="ECO:0000256" key="8">
    <source>
        <dbReference type="ARBA" id="ARBA00023295"/>
    </source>
</evidence>
<dbReference type="GO" id="GO:0006289">
    <property type="term" value="P:nucleotide-excision repair"/>
    <property type="evidence" value="ECO:0007669"/>
    <property type="project" value="InterPro"/>
</dbReference>